<dbReference type="Proteomes" id="UP000307541">
    <property type="component" value="Unassembled WGS sequence"/>
</dbReference>
<dbReference type="EMBL" id="RFLV01000011">
    <property type="protein sequence ID" value="TIH06225.1"/>
    <property type="molecule type" value="Genomic_DNA"/>
</dbReference>
<evidence type="ECO:0000313" key="1">
    <source>
        <dbReference type="EMBL" id="TIH06225.1"/>
    </source>
</evidence>
<dbReference type="AlphaFoldDB" id="A0A4T1ZPW3"/>
<keyword evidence="2" id="KW-1185">Reference proteome</keyword>
<sequence length="109" mass="12650">MASYSVRCLFRWESRPNQKAKNLYEERITLWQATSINQAIELAEQEADEYASDDMEFLGYSQGFALFEPVTANAIEVFSLLRESDLEPEQYIDAFFDTGTEHEGQYEKS</sequence>
<gene>
    <name evidence="1" type="ORF">D8779_20465</name>
</gene>
<dbReference type="OrthoDB" id="3296292at2"/>
<reference evidence="1 2" key="1">
    <citation type="submission" date="2018-10" db="EMBL/GenBank/DDBJ databases">
        <title>Pseudomonas leptonychotis sp. nov., isolated from Weddell seals in Antarctica.</title>
        <authorList>
            <person name="Novakova D."/>
            <person name="Svec P."/>
            <person name="Kralova S."/>
            <person name="Kristofova L."/>
            <person name="Zeman M."/>
            <person name="Pantucek R."/>
            <person name="Maslanova I."/>
            <person name="Sedlacek I."/>
        </authorList>
    </citation>
    <scope>NUCLEOTIDE SEQUENCE [LARGE SCALE GENOMIC DNA]</scope>
    <source>
        <strain evidence="1 2">CCM 8849</strain>
    </source>
</reference>
<protein>
    <submittedName>
        <fullName evidence="1">DUF4288 domain-containing protein</fullName>
    </submittedName>
</protein>
<organism evidence="1 2">
    <name type="scientific">Pseudomonas leptonychotis</name>
    <dbReference type="NCBI Taxonomy" id="2448482"/>
    <lineage>
        <taxon>Bacteria</taxon>
        <taxon>Pseudomonadati</taxon>
        <taxon>Pseudomonadota</taxon>
        <taxon>Gammaproteobacteria</taxon>
        <taxon>Pseudomonadales</taxon>
        <taxon>Pseudomonadaceae</taxon>
        <taxon>Pseudomonas</taxon>
    </lineage>
</organism>
<comment type="caution">
    <text evidence="1">The sequence shown here is derived from an EMBL/GenBank/DDBJ whole genome shotgun (WGS) entry which is preliminary data.</text>
</comment>
<accession>A0A4T1ZPW3</accession>
<evidence type="ECO:0000313" key="2">
    <source>
        <dbReference type="Proteomes" id="UP000307541"/>
    </source>
</evidence>
<name>A0A4T1ZPW3_9PSED</name>
<proteinExistence type="predicted"/>